<comment type="caution">
    <text evidence="1">The sequence shown here is derived from an EMBL/GenBank/DDBJ whole genome shotgun (WGS) entry which is preliminary data.</text>
</comment>
<accession>A0A7D9EPG8</accession>
<dbReference type="OrthoDB" id="447743at2759"/>
<dbReference type="InterPro" id="IPR043502">
    <property type="entry name" value="DNA/RNA_pol_sf"/>
</dbReference>
<dbReference type="SUPFAM" id="SSF56672">
    <property type="entry name" value="DNA/RNA polymerases"/>
    <property type="match status" value="1"/>
</dbReference>
<dbReference type="PROSITE" id="PS50878">
    <property type="entry name" value="RT_POL"/>
    <property type="match status" value="1"/>
</dbReference>
<reference evidence="1" key="1">
    <citation type="submission" date="2020-04" db="EMBL/GenBank/DDBJ databases">
        <authorList>
            <person name="Alioto T."/>
            <person name="Alioto T."/>
            <person name="Gomez Garrido J."/>
        </authorList>
    </citation>
    <scope>NUCLEOTIDE SEQUENCE</scope>
    <source>
        <strain evidence="1">A484AB</strain>
    </source>
</reference>
<dbReference type="PANTHER" id="PTHR47027:SF20">
    <property type="entry name" value="REVERSE TRANSCRIPTASE-LIKE PROTEIN WITH RNA-DIRECTED DNA POLYMERASE DOMAIN"/>
    <property type="match status" value="1"/>
</dbReference>
<evidence type="ECO:0000313" key="2">
    <source>
        <dbReference type="Proteomes" id="UP001152795"/>
    </source>
</evidence>
<dbReference type="Proteomes" id="UP001152795">
    <property type="component" value="Unassembled WGS sequence"/>
</dbReference>
<keyword evidence="2" id="KW-1185">Reference proteome</keyword>
<proteinExistence type="predicted"/>
<name>A0A7D9EPG8_PARCT</name>
<sequence>MADIINKARIRQRAVVITLLDLKNAFGEVHHNLIQSVLDYHHIPEHIKFVIKSLYTEFQTSIITSEFRTPFISVGRGVLQGDCLSPLLFNMCFNTFIQHIKAEKYRQFGFSFKLLNHIHWFQFADDAAVITGQESENQHLLNRFSIWCQWSNMIIRVDKCSTFGIKKAITKSVQYLPKLIISNNLIPTVKIGEAFQYLGRYFDFNMSSDNHKTELTTLVNELMTDIDSKPLHPRNELLVYSRYVLSKISWHFTIAILSKTWVIENIDPVVNQYIRKWLEIPIPGTLSTVFLTRNKSGQSIYPPSVKFIQCQTVLLKALKLSPNQSINELWKSTNTHTNIQYDFYNSTKEVLKDFRSEHEDKLQNQLTCQGSFFSSITKSSLSHLSKVWSTAQSKLPQNIYNLNIRYINNSLPSRKNFSRWGLSSSSECSFCLGPGSLLQVVTGCQCYLDRFTWRHNSILNFLANTLQSVNGSALYAEVPGFKSPSIITGDTYRLNLLLSLSNGSLYVVELTVGYETNLENNVNRKKAKYKELVKQLDKNFNEVSFINLSMSSLGIFAQECSTFLEMLGNVGLDKNYQTYVLC</sequence>
<dbReference type="AlphaFoldDB" id="A0A7D9EPG8"/>
<organism evidence="1 2">
    <name type="scientific">Paramuricea clavata</name>
    <name type="common">Red gorgonian</name>
    <name type="synonym">Violescent sea-whip</name>
    <dbReference type="NCBI Taxonomy" id="317549"/>
    <lineage>
        <taxon>Eukaryota</taxon>
        <taxon>Metazoa</taxon>
        <taxon>Cnidaria</taxon>
        <taxon>Anthozoa</taxon>
        <taxon>Octocorallia</taxon>
        <taxon>Malacalcyonacea</taxon>
        <taxon>Plexauridae</taxon>
        <taxon>Paramuricea</taxon>
    </lineage>
</organism>
<dbReference type="Pfam" id="PF00078">
    <property type="entry name" value="RVT_1"/>
    <property type="match status" value="1"/>
</dbReference>
<dbReference type="PANTHER" id="PTHR47027">
    <property type="entry name" value="REVERSE TRANSCRIPTASE DOMAIN-CONTAINING PROTEIN"/>
    <property type="match status" value="1"/>
</dbReference>
<evidence type="ECO:0000313" key="1">
    <source>
        <dbReference type="EMBL" id="CAB4013061.1"/>
    </source>
</evidence>
<dbReference type="EMBL" id="CACRXK020007737">
    <property type="protein sequence ID" value="CAB4013061.1"/>
    <property type="molecule type" value="Genomic_DNA"/>
</dbReference>
<dbReference type="InterPro" id="IPR000477">
    <property type="entry name" value="RT_dom"/>
</dbReference>
<gene>
    <name evidence="1" type="ORF">PACLA_8A008968</name>
</gene>
<protein>
    <submittedName>
        <fullName evidence="1">Uncharacterized protein</fullName>
    </submittedName>
</protein>